<protein>
    <submittedName>
        <fullName evidence="2">Uncharacterized protein</fullName>
    </submittedName>
</protein>
<name>W9DB69_9ACTN</name>
<dbReference type="Proteomes" id="UP000035035">
    <property type="component" value="Unassembled WGS sequence"/>
</dbReference>
<organism evidence="2 3">
    <name type="scientific">Gordonia alkanivorans CGMCC 6845</name>
    <dbReference type="NCBI Taxonomy" id="1423140"/>
    <lineage>
        <taxon>Bacteria</taxon>
        <taxon>Bacillati</taxon>
        <taxon>Actinomycetota</taxon>
        <taxon>Actinomycetes</taxon>
        <taxon>Mycobacteriales</taxon>
        <taxon>Gordoniaceae</taxon>
        <taxon>Gordonia</taxon>
    </lineage>
</organism>
<evidence type="ECO:0000313" key="2">
    <source>
        <dbReference type="EMBL" id="ETA05589.1"/>
    </source>
</evidence>
<proteinExistence type="predicted"/>
<accession>W9DB69</accession>
<feature type="region of interest" description="Disordered" evidence="1">
    <location>
        <begin position="1"/>
        <end position="34"/>
    </location>
</feature>
<dbReference type="HOGENOM" id="CLU_3373986_0_0_11"/>
<sequence>MTVSGSYRLTGPKRPRGQPIGTIANVLTRRGIPA</sequence>
<keyword evidence="3" id="KW-1185">Reference proteome</keyword>
<evidence type="ECO:0000256" key="1">
    <source>
        <dbReference type="SAM" id="MobiDB-lite"/>
    </source>
</evidence>
<comment type="caution">
    <text evidence="2">The sequence shown here is derived from an EMBL/GenBank/DDBJ whole genome shotgun (WGS) entry which is preliminary data.</text>
</comment>
<dbReference type="EMBL" id="AYXO01000045">
    <property type="protein sequence ID" value="ETA05589.1"/>
    <property type="molecule type" value="Genomic_DNA"/>
</dbReference>
<evidence type="ECO:0000313" key="3">
    <source>
        <dbReference type="Proteomes" id="UP000035035"/>
    </source>
</evidence>
<gene>
    <name evidence="2" type="ORF">V525_18060</name>
</gene>
<dbReference type="AlphaFoldDB" id="W9DB69"/>
<reference evidence="2 3" key="1">
    <citation type="journal article" date="2014" name="Genome Announc.">
        <title>Draft Genome Sequence of Gordonia alkanivorans Strain CGMCC6845, a Halotolerant Hydrocarbon-Degrading Bacterium.</title>
        <authorList>
            <person name="Wang X."/>
            <person name="Jin D."/>
            <person name="Zhou L."/>
            <person name="Wu L."/>
            <person name="An W."/>
            <person name="Zhao L."/>
        </authorList>
    </citation>
    <scope>NUCLEOTIDE SEQUENCE [LARGE SCALE GENOMIC DNA]</scope>
    <source>
        <strain evidence="2 3">CGMCC 6845</strain>
    </source>
</reference>